<dbReference type="InterPro" id="IPR013328">
    <property type="entry name" value="6PGD_dom2"/>
</dbReference>
<evidence type="ECO:0000256" key="2">
    <source>
        <dbReference type="ARBA" id="ARBA00023027"/>
    </source>
</evidence>
<evidence type="ECO:0000256" key="1">
    <source>
        <dbReference type="ARBA" id="ARBA00023002"/>
    </source>
</evidence>
<dbReference type="GO" id="GO:0050661">
    <property type="term" value="F:NADP binding"/>
    <property type="evidence" value="ECO:0007669"/>
    <property type="project" value="InterPro"/>
</dbReference>
<dbReference type="SUPFAM" id="SSF51735">
    <property type="entry name" value="NAD(P)-binding Rossmann-fold domains"/>
    <property type="match status" value="1"/>
</dbReference>
<keyword evidence="2" id="KW-0520">NAD</keyword>
<dbReference type="SUPFAM" id="SSF48179">
    <property type="entry name" value="6-phosphogluconate dehydrogenase C-terminal domain-like"/>
    <property type="match status" value="1"/>
</dbReference>
<dbReference type="InterPro" id="IPR006115">
    <property type="entry name" value="6PGDH_NADP-bd"/>
</dbReference>
<dbReference type="KEGG" id="rpc:RPC_1046"/>
<dbReference type="InterPro" id="IPR036291">
    <property type="entry name" value="NAD(P)-bd_dom_sf"/>
</dbReference>
<feature type="domain" description="6-phosphogluconate dehydrogenase NADP-binding" evidence="4">
    <location>
        <begin position="7"/>
        <end position="163"/>
    </location>
</feature>
<sequence length="292" mass="30116">MSRSIDNIGIIGLGAMGGAVATRLTSGPWSLAVYDLSKAAIERLVSHGASAAASARDAVAGRAVVFSCLPTPDHVEAFWTEHAADLAEGAIAVDLSTIDPATSRRVSDMIAKGGRARFVACTMGKTPAMAEKGEIPLFVGGDQVSLEALAPVFKHMSSVVFDMGSVEGATMFKLISNLVGMTNLAILAEGYLLARKAGIDPEVFSSALKTTGGWSTQADIRLGWMINDDFTTRFAVDLAAKDLRLSVNAAATWGIPTPVAAAGLSVFSLARAAGLGSKDAAAIVAPLTPIKP</sequence>
<name>Q21AH6_RHOPB</name>
<gene>
    <name evidence="6" type="ordered locus">RPC_1046</name>
</gene>
<dbReference type="Gene3D" id="1.10.1040.10">
    <property type="entry name" value="N-(1-d-carboxylethyl)-l-norvaline Dehydrogenase, domain 2"/>
    <property type="match status" value="1"/>
</dbReference>
<dbReference type="InterPro" id="IPR029154">
    <property type="entry name" value="HIBADH-like_NADP-bd"/>
</dbReference>
<dbReference type="RefSeq" id="WP_011471515.1">
    <property type="nucleotide sequence ID" value="NC_007925.1"/>
</dbReference>
<evidence type="ECO:0000256" key="3">
    <source>
        <dbReference type="PIRSR" id="PIRSR000103-1"/>
    </source>
</evidence>
<dbReference type="PANTHER" id="PTHR43060">
    <property type="entry name" value="3-HYDROXYISOBUTYRATE DEHYDROGENASE-LIKE 1, MITOCHONDRIAL-RELATED"/>
    <property type="match status" value="1"/>
</dbReference>
<proteinExistence type="predicted"/>
<dbReference type="Gene3D" id="3.40.50.720">
    <property type="entry name" value="NAD(P)-binding Rossmann-like Domain"/>
    <property type="match status" value="1"/>
</dbReference>
<dbReference type="GO" id="GO:0051287">
    <property type="term" value="F:NAD binding"/>
    <property type="evidence" value="ECO:0007669"/>
    <property type="project" value="InterPro"/>
</dbReference>
<dbReference type="OrthoDB" id="9812907at2"/>
<protein>
    <submittedName>
        <fullName evidence="6">6-phosphogluconate dehydrogenase, NAD-binding</fullName>
    </submittedName>
</protein>
<dbReference type="HOGENOM" id="CLU_035117_1_2_5"/>
<dbReference type="PIRSF" id="PIRSF000103">
    <property type="entry name" value="HIBADH"/>
    <property type="match status" value="1"/>
</dbReference>
<evidence type="ECO:0000259" key="4">
    <source>
        <dbReference type="Pfam" id="PF03446"/>
    </source>
</evidence>
<accession>Q21AH6</accession>
<keyword evidence="1" id="KW-0560">Oxidoreductase</keyword>
<reference evidence="6" key="1">
    <citation type="submission" date="2006-03" db="EMBL/GenBank/DDBJ databases">
        <title>Complete sequence of Rhodopseudomonas palustris BisB18.</title>
        <authorList>
            <consortium name="US DOE Joint Genome Institute"/>
            <person name="Copeland A."/>
            <person name="Lucas S."/>
            <person name="Lapidus A."/>
            <person name="Barry K."/>
            <person name="Detter J.C."/>
            <person name="Glavina del Rio T."/>
            <person name="Hammon N."/>
            <person name="Israni S."/>
            <person name="Dalin E."/>
            <person name="Tice H."/>
            <person name="Pitluck S."/>
            <person name="Chain P."/>
            <person name="Malfatti S."/>
            <person name="Shin M."/>
            <person name="Vergez L."/>
            <person name="Schmutz J."/>
            <person name="Larimer F."/>
            <person name="Land M."/>
            <person name="Hauser L."/>
            <person name="Pelletier D.A."/>
            <person name="Kyrpides N."/>
            <person name="Anderson I."/>
            <person name="Oda Y."/>
            <person name="Harwood C.S."/>
            <person name="Richardson P."/>
        </authorList>
    </citation>
    <scope>NUCLEOTIDE SEQUENCE [LARGE SCALE GENOMIC DNA]</scope>
    <source>
        <strain evidence="6">BisB18</strain>
    </source>
</reference>
<dbReference type="InterPro" id="IPR008927">
    <property type="entry name" value="6-PGluconate_DH-like_C_sf"/>
</dbReference>
<organism evidence="6">
    <name type="scientific">Rhodopseudomonas palustris (strain BisB18)</name>
    <dbReference type="NCBI Taxonomy" id="316056"/>
    <lineage>
        <taxon>Bacteria</taxon>
        <taxon>Pseudomonadati</taxon>
        <taxon>Pseudomonadota</taxon>
        <taxon>Alphaproteobacteria</taxon>
        <taxon>Hyphomicrobiales</taxon>
        <taxon>Nitrobacteraceae</taxon>
        <taxon>Rhodopseudomonas</taxon>
    </lineage>
</organism>
<dbReference type="AlphaFoldDB" id="Q21AH6"/>
<dbReference type="GO" id="GO:0016491">
    <property type="term" value="F:oxidoreductase activity"/>
    <property type="evidence" value="ECO:0007669"/>
    <property type="project" value="UniProtKB-KW"/>
</dbReference>
<feature type="active site" evidence="3">
    <location>
        <position position="173"/>
    </location>
</feature>
<dbReference type="PANTHER" id="PTHR43060:SF15">
    <property type="entry name" value="3-HYDROXYISOBUTYRATE DEHYDROGENASE-LIKE 1, MITOCHONDRIAL-RELATED"/>
    <property type="match status" value="1"/>
</dbReference>
<dbReference type="EMBL" id="CP000301">
    <property type="protein sequence ID" value="ABD86610.1"/>
    <property type="molecule type" value="Genomic_DNA"/>
</dbReference>
<dbReference type="eggNOG" id="COG2084">
    <property type="taxonomic scope" value="Bacteria"/>
</dbReference>
<dbReference type="Pfam" id="PF03446">
    <property type="entry name" value="NAD_binding_2"/>
    <property type="match status" value="1"/>
</dbReference>
<dbReference type="Pfam" id="PF14833">
    <property type="entry name" value="NAD_binding_11"/>
    <property type="match status" value="1"/>
</dbReference>
<evidence type="ECO:0000313" key="6">
    <source>
        <dbReference type="EMBL" id="ABD86610.1"/>
    </source>
</evidence>
<dbReference type="InterPro" id="IPR015815">
    <property type="entry name" value="HIBADH-related"/>
</dbReference>
<feature type="domain" description="3-hydroxyisobutyrate dehydrogenase-like NAD-binding" evidence="5">
    <location>
        <begin position="170"/>
        <end position="286"/>
    </location>
</feature>
<dbReference type="STRING" id="316056.RPC_1046"/>
<evidence type="ECO:0000259" key="5">
    <source>
        <dbReference type="Pfam" id="PF14833"/>
    </source>
</evidence>